<proteinExistence type="predicted"/>
<keyword evidence="1" id="KW-0472">Membrane</keyword>
<evidence type="ECO:0000256" key="1">
    <source>
        <dbReference type="SAM" id="Phobius"/>
    </source>
</evidence>
<evidence type="ECO:0000313" key="2">
    <source>
        <dbReference type="EMBL" id="MBO8185078.1"/>
    </source>
</evidence>
<reference evidence="2 3" key="1">
    <citation type="submission" date="2021-02" db="EMBL/GenBank/DDBJ databases">
        <title>Streptomyces spirodelae sp. nov., isolated from duckweed.</title>
        <authorList>
            <person name="Saimee Y."/>
            <person name="Duangmal K."/>
        </authorList>
    </citation>
    <scope>NUCLEOTIDE SEQUENCE [LARGE SCALE GENOMIC DNA]</scope>
    <source>
        <strain evidence="2 3">DW4-2</strain>
    </source>
</reference>
<accession>A0ABS3WPN8</accession>
<dbReference type="EMBL" id="JAFFZN010000004">
    <property type="protein sequence ID" value="MBO8185078.1"/>
    <property type="molecule type" value="Genomic_DNA"/>
</dbReference>
<keyword evidence="3" id="KW-1185">Reference proteome</keyword>
<sequence>MTDSGGDSLDQDELVILVHGTFAGDKDGNDEGPRWWQRGSDTWRWLENNLPAGVSLPHSGRLFHWSGANTQSARLSASMELLALLVDLERKGRPYHLVGHSHGGSVIWEALLTSHVLRRGGTLAAHLYHPLVRRGVVTGDASGTEVTGSRFLAKRYREVRQELELGRLRSWTTIGTPFLCHLPQGGLLATGWREGEFSLADAVSPRDVKAPRWTMLLMLVYMLLVFFPSMVLSLAFSWFELSWIIRLVWLLLAAAGLKYAFRVATRGELAHALMIRARLARSAFARFHSRWLGLYAATDEAISGLRTLCPPDAPGYSQFFVPAAQREVPRKPAGVWPRVPTLLRLNAPLKDIALAPQASMGYGYYYPGSTPTDGAYGLINKWLMPSVNAALAKRLLRTGQGCDVPYTDLVHVSTWPLPLDGGATGLPDRVNKALETNAMAHAGLLGLEIRQMIARAAMNGNRLTGVVSGRQPQISTKALVHTSYFDDQDVLRMIRHHIATSSQTCRTEAAGADAASDVREWIAAARERVAGEATQGGGRSLPR</sequence>
<dbReference type="InterPro" id="IPR029058">
    <property type="entry name" value="AB_hydrolase_fold"/>
</dbReference>
<keyword evidence="1" id="KW-0812">Transmembrane</keyword>
<dbReference type="Gene3D" id="3.40.50.1820">
    <property type="entry name" value="alpha/beta hydrolase"/>
    <property type="match status" value="1"/>
</dbReference>
<evidence type="ECO:0000313" key="3">
    <source>
        <dbReference type="Proteomes" id="UP001518976"/>
    </source>
</evidence>
<feature type="transmembrane region" description="Helical" evidence="1">
    <location>
        <begin position="243"/>
        <end position="261"/>
    </location>
</feature>
<dbReference type="SUPFAM" id="SSF53474">
    <property type="entry name" value="alpha/beta-Hydrolases"/>
    <property type="match status" value="1"/>
</dbReference>
<evidence type="ECO:0008006" key="4">
    <source>
        <dbReference type="Google" id="ProtNLM"/>
    </source>
</evidence>
<feature type="transmembrane region" description="Helical" evidence="1">
    <location>
        <begin position="216"/>
        <end position="237"/>
    </location>
</feature>
<dbReference type="RefSeq" id="WP_209263899.1">
    <property type="nucleotide sequence ID" value="NZ_JAFFZN010000004.1"/>
</dbReference>
<comment type="caution">
    <text evidence="2">The sequence shown here is derived from an EMBL/GenBank/DDBJ whole genome shotgun (WGS) entry which is preliminary data.</text>
</comment>
<organism evidence="2 3">
    <name type="scientific">Streptomyces spirodelae</name>
    <dbReference type="NCBI Taxonomy" id="2812904"/>
    <lineage>
        <taxon>Bacteria</taxon>
        <taxon>Bacillati</taxon>
        <taxon>Actinomycetota</taxon>
        <taxon>Actinomycetes</taxon>
        <taxon>Kitasatosporales</taxon>
        <taxon>Streptomycetaceae</taxon>
        <taxon>Streptomyces</taxon>
    </lineage>
</organism>
<keyword evidence="1" id="KW-1133">Transmembrane helix</keyword>
<name>A0ABS3WPN8_9ACTN</name>
<dbReference type="Proteomes" id="UP001518976">
    <property type="component" value="Unassembled WGS sequence"/>
</dbReference>
<protein>
    <recommendedName>
        <fullName evidence="4">Alpha/beta hydrolase</fullName>
    </recommendedName>
</protein>
<gene>
    <name evidence="2" type="ORF">JW592_06280</name>
</gene>